<dbReference type="RefSeq" id="WP_007313330.1">
    <property type="nucleotide sequence ID" value="NZ_AESD01000884.1"/>
</dbReference>
<keyword evidence="2" id="KW-0472">Membrane</keyword>
<evidence type="ECO:0000313" key="3">
    <source>
        <dbReference type="EMBL" id="EHJ09634.1"/>
    </source>
</evidence>
<dbReference type="AlphaFoldDB" id="G5JDV6"/>
<organism evidence="3 4">
    <name type="scientific">Crocosphaera watsonii WH 0003</name>
    <dbReference type="NCBI Taxonomy" id="423471"/>
    <lineage>
        <taxon>Bacteria</taxon>
        <taxon>Bacillati</taxon>
        <taxon>Cyanobacteriota</taxon>
        <taxon>Cyanophyceae</taxon>
        <taxon>Oscillatoriophycideae</taxon>
        <taxon>Chroococcales</taxon>
        <taxon>Aphanothecaceae</taxon>
        <taxon>Crocosphaera</taxon>
    </lineage>
</organism>
<feature type="transmembrane region" description="Helical" evidence="2">
    <location>
        <begin position="80"/>
        <end position="100"/>
    </location>
</feature>
<keyword evidence="2" id="KW-0812">Transmembrane</keyword>
<protein>
    <recommendedName>
        <fullName evidence="5">Phosphomannomutase</fullName>
    </recommendedName>
</protein>
<dbReference type="GeneID" id="88768885"/>
<comment type="caution">
    <text evidence="3">The sequence shown here is derived from an EMBL/GenBank/DDBJ whole genome shotgun (WGS) entry which is preliminary data.</text>
</comment>
<evidence type="ECO:0000313" key="4">
    <source>
        <dbReference type="Proteomes" id="UP000003477"/>
    </source>
</evidence>
<gene>
    <name evidence="3" type="ORF">CWATWH0003_5595</name>
</gene>
<feature type="coiled-coil region" evidence="1">
    <location>
        <begin position="15"/>
        <end position="63"/>
    </location>
</feature>
<dbReference type="EMBL" id="AESD01000884">
    <property type="protein sequence ID" value="EHJ09634.1"/>
    <property type="molecule type" value="Genomic_DNA"/>
</dbReference>
<reference evidence="3 4" key="1">
    <citation type="journal article" date="2011" name="Front. Microbiol.">
        <title>Two Strains of Crocosphaera watsonii with Highly Conserved Genomes are Distinguished by Strain-Specific Features.</title>
        <authorList>
            <person name="Bench S.R."/>
            <person name="Ilikchyan I.N."/>
            <person name="Tripp H.J."/>
            <person name="Zehr J.P."/>
        </authorList>
    </citation>
    <scope>NUCLEOTIDE SEQUENCE [LARGE SCALE GENOMIC DNA]</scope>
    <source>
        <strain evidence="3 4">WH 0003</strain>
    </source>
</reference>
<dbReference type="SUPFAM" id="SSF90257">
    <property type="entry name" value="Myosin rod fragments"/>
    <property type="match status" value="1"/>
</dbReference>
<evidence type="ECO:0008006" key="5">
    <source>
        <dbReference type="Google" id="ProtNLM"/>
    </source>
</evidence>
<keyword evidence="1" id="KW-0175">Coiled coil</keyword>
<dbReference type="Gene3D" id="1.20.5.340">
    <property type="match status" value="1"/>
</dbReference>
<evidence type="ECO:0000256" key="1">
    <source>
        <dbReference type="SAM" id="Coils"/>
    </source>
</evidence>
<evidence type="ECO:0000256" key="2">
    <source>
        <dbReference type="SAM" id="Phobius"/>
    </source>
</evidence>
<keyword evidence="2" id="KW-1133">Transmembrane helix</keyword>
<name>G5JDV6_CROWT</name>
<proteinExistence type="predicted"/>
<dbReference type="Proteomes" id="UP000003477">
    <property type="component" value="Unassembled WGS sequence"/>
</dbReference>
<dbReference type="PATRIC" id="fig|423471.3.peg.5227"/>
<accession>G5JDV6</accession>
<sequence>MNEPVTVTYSLEEVLKGIEDKFNKIDAKLDTLQKDVTDLKVGQATLTEKVSSMDKRLEKVESEQDTMVKAISDLQGFRSLVVPLVVAVATALLTLLFRLIPNSLP</sequence>